<evidence type="ECO:0000313" key="1">
    <source>
        <dbReference type="EMBL" id="GAG78626.1"/>
    </source>
</evidence>
<reference evidence="1" key="1">
    <citation type="journal article" date="2014" name="Front. Microbiol.">
        <title>High frequency of phylogenetically diverse reductive dehalogenase-homologous genes in deep subseafloor sedimentary metagenomes.</title>
        <authorList>
            <person name="Kawai M."/>
            <person name="Futagami T."/>
            <person name="Toyoda A."/>
            <person name="Takaki Y."/>
            <person name="Nishi S."/>
            <person name="Hori S."/>
            <person name="Arai W."/>
            <person name="Tsubouchi T."/>
            <person name="Morono Y."/>
            <person name="Uchiyama I."/>
            <person name="Ito T."/>
            <person name="Fujiyama A."/>
            <person name="Inagaki F."/>
            <person name="Takami H."/>
        </authorList>
    </citation>
    <scope>NUCLEOTIDE SEQUENCE</scope>
    <source>
        <strain evidence="1">Expedition CK06-06</strain>
    </source>
</reference>
<gene>
    <name evidence="1" type="ORF">S01H4_21243</name>
</gene>
<comment type="caution">
    <text evidence="1">The sequence shown here is derived from an EMBL/GenBank/DDBJ whole genome shotgun (WGS) entry which is preliminary data.</text>
</comment>
<organism evidence="1">
    <name type="scientific">marine sediment metagenome</name>
    <dbReference type="NCBI Taxonomy" id="412755"/>
    <lineage>
        <taxon>unclassified sequences</taxon>
        <taxon>metagenomes</taxon>
        <taxon>ecological metagenomes</taxon>
    </lineage>
</organism>
<feature type="non-terminal residue" evidence="1">
    <location>
        <position position="60"/>
    </location>
</feature>
<proteinExistence type="predicted"/>
<accession>X1C2L3</accession>
<dbReference type="EMBL" id="BART01009607">
    <property type="protein sequence ID" value="GAG78626.1"/>
    <property type="molecule type" value="Genomic_DNA"/>
</dbReference>
<sequence>MTKNMIWTRDEKAAHKANKKYVKAIEEYGLDKINDGWGQTTKRYMSDAFFAGFYAGRDYG</sequence>
<name>X1C2L3_9ZZZZ</name>
<dbReference type="AlphaFoldDB" id="X1C2L3"/>
<protein>
    <submittedName>
        <fullName evidence="1">Uncharacterized protein</fullName>
    </submittedName>
</protein>